<accession>A0ABX0XBC4</accession>
<evidence type="ECO:0000259" key="5">
    <source>
        <dbReference type="Pfam" id="PF01488"/>
    </source>
</evidence>
<gene>
    <name evidence="4" type="primary">hemA</name>
    <name evidence="7" type="ORF">GGR27_001571</name>
</gene>
<dbReference type="Pfam" id="PF05201">
    <property type="entry name" value="GlutR_N"/>
    <property type="match status" value="1"/>
</dbReference>
<feature type="binding site" evidence="4">
    <location>
        <position position="120"/>
    </location>
    <ligand>
        <name>substrate</name>
    </ligand>
</feature>
<dbReference type="GO" id="GO:0008883">
    <property type="term" value="F:glutamyl-tRNA reductase activity"/>
    <property type="evidence" value="ECO:0007669"/>
    <property type="project" value="UniProtKB-EC"/>
</dbReference>
<evidence type="ECO:0000256" key="1">
    <source>
        <dbReference type="ARBA" id="ARBA00022857"/>
    </source>
</evidence>
<comment type="domain">
    <text evidence="4">Possesses an unusual extended V-shaped dimeric structure with each monomer consisting of three distinct domains arranged along a curved 'spinal' alpha-helix. The N-terminal catalytic domain specifically recognizes the glutamate moiety of the substrate. The second domain is the NADPH-binding domain, and the third C-terminal domain is responsible for dimerization.</text>
</comment>
<comment type="pathway">
    <text evidence="4">Porphyrin-containing compound metabolism; protoporphyrin-IX biosynthesis; 5-aminolevulinate from L-glutamyl-tRNA(Glu): step 1/2.</text>
</comment>
<evidence type="ECO:0000256" key="4">
    <source>
        <dbReference type="HAMAP-Rule" id="MF_00087"/>
    </source>
</evidence>
<dbReference type="Gene3D" id="3.40.50.720">
    <property type="entry name" value="NAD(P)-binding Rossmann-like Domain"/>
    <property type="match status" value="1"/>
</dbReference>
<feature type="site" description="Important for activity" evidence="4">
    <location>
        <position position="99"/>
    </location>
</feature>
<dbReference type="InterPro" id="IPR036291">
    <property type="entry name" value="NAD(P)-bd_dom_sf"/>
</dbReference>
<feature type="binding site" evidence="4">
    <location>
        <begin position="114"/>
        <end position="116"/>
    </location>
    <ligand>
        <name>substrate</name>
    </ligand>
</feature>
<evidence type="ECO:0000259" key="6">
    <source>
        <dbReference type="Pfam" id="PF05201"/>
    </source>
</evidence>
<keyword evidence="8" id="KW-1185">Reference proteome</keyword>
<dbReference type="Gene3D" id="3.30.460.30">
    <property type="entry name" value="Glutamyl-tRNA reductase, N-terminal domain"/>
    <property type="match status" value="1"/>
</dbReference>
<evidence type="ECO:0000313" key="8">
    <source>
        <dbReference type="Proteomes" id="UP000770785"/>
    </source>
</evidence>
<dbReference type="EC" id="1.2.1.70" evidence="4"/>
<feature type="domain" description="Quinate/shikimate 5-dehydrogenase/glutamyl-tRNA reductase" evidence="5">
    <location>
        <begin position="181"/>
        <end position="304"/>
    </location>
</feature>
<keyword evidence="2 4" id="KW-0560">Oxidoreductase</keyword>
<dbReference type="SUPFAM" id="SSF51735">
    <property type="entry name" value="NAD(P)-binding Rossmann-fold domains"/>
    <property type="match status" value="1"/>
</dbReference>
<name>A0ABX0XBC4_9BACT</name>
<proteinExistence type="inferred from homology"/>
<feature type="binding site" evidence="4">
    <location>
        <position position="109"/>
    </location>
    <ligand>
        <name>substrate</name>
    </ligand>
</feature>
<dbReference type="SUPFAM" id="SSF69742">
    <property type="entry name" value="Glutamyl tRNA-reductase catalytic, N-terminal domain"/>
    <property type="match status" value="1"/>
</dbReference>
<evidence type="ECO:0000313" key="7">
    <source>
        <dbReference type="EMBL" id="NJC26072.1"/>
    </source>
</evidence>
<comment type="similarity">
    <text evidence="4">Belongs to the glutamyl-tRNA reductase family.</text>
</comment>
<dbReference type="HAMAP" id="MF_00087">
    <property type="entry name" value="Glu_tRNA_reductase"/>
    <property type="match status" value="1"/>
</dbReference>
<dbReference type="PANTHER" id="PTHR43013:SF1">
    <property type="entry name" value="GLUTAMYL-TRNA REDUCTASE"/>
    <property type="match status" value="1"/>
</dbReference>
<dbReference type="InterPro" id="IPR000343">
    <property type="entry name" value="4pyrrol_synth_GluRdtase"/>
</dbReference>
<dbReference type="Pfam" id="PF01488">
    <property type="entry name" value="Shikimate_DH"/>
    <property type="match status" value="1"/>
</dbReference>
<comment type="function">
    <text evidence="4">Catalyzes the NADPH-dependent reduction of glutamyl-tRNA(Glu) to glutamate 1-semialdehyde (GSA).</text>
</comment>
<dbReference type="EMBL" id="JAATJH010000002">
    <property type="protein sequence ID" value="NJC26072.1"/>
    <property type="molecule type" value="Genomic_DNA"/>
</dbReference>
<comment type="miscellaneous">
    <text evidence="4">During catalysis, the active site Cys acts as a nucleophile attacking the alpha-carbonyl group of tRNA-bound glutamate with the formation of a thioester intermediate between enzyme and glutamate, and the concomitant release of tRNA(Glu). The thioester intermediate is finally reduced by direct hydride transfer from NADPH, to form the product GSA.</text>
</comment>
<comment type="caution">
    <text evidence="7">The sequence shown here is derived from an EMBL/GenBank/DDBJ whole genome shotgun (WGS) entry which is preliminary data.</text>
</comment>
<dbReference type="InterPro" id="IPR006151">
    <property type="entry name" value="Shikm_DH/Glu-tRNA_Rdtase"/>
</dbReference>
<sequence>MLQHVHVLTLTHRHAKLRDIGELVTAFEGDGQLEQRLAALRGSGLVDELYYMATCNRLLLLFTTRREVDAAFRQALLGDRTIDAVAAMRHLQGNKAIYHLFEVGSSIDSLVVGERQILGQFRKAYKQSRKWGLIGDDLRIICDRVSLASKDVYNNTRIGEKAVSVVSLAMQQMQKHHPKPGSRVLVIGAGQTNVLVAKFLKQQGLESVTVVNRSLDRAEALAASFSGGKAISLHDLSYYEEGFDVLVACTGSAEPIVTPKLFHWLLAGDDPGGKLVVDLGVPSDIAEETVEQYDFYYVGIEQLRSLAEENMSFRREEIKRSHGLLRVHLEEVEIAYRQRLLERALAHLPAEIKAVRQNAVDKIFAKEIAELDPEARELMDRILTYMEKRCIGIPMKAAREAILG</sequence>
<keyword evidence="1 4" id="KW-0521">NADP</keyword>
<dbReference type="NCBIfam" id="TIGR01035">
    <property type="entry name" value="hemA"/>
    <property type="match status" value="1"/>
</dbReference>
<evidence type="ECO:0000256" key="3">
    <source>
        <dbReference type="ARBA" id="ARBA00023244"/>
    </source>
</evidence>
<dbReference type="PIRSF" id="PIRSF000445">
    <property type="entry name" value="4pyrrol_synth_GluRdtase"/>
    <property type="match status" value="1"/>
</dbReference>
<protein>
    <recommendedName>
        <fullName evidence="4">Glutamyl-tRNA reductase</fullName>
        <shortName evidence="4">GluTR</shortName>
        <ecNumber evidence="4">1.2.1.70</ecNumber>
    </recommendedName>
</protein>
<dbReference type="PROSITE" id="PS00747">
    <property type="entry name" value="GLUTR"/>
    <property type="match status" value="1"/>
</dbReference>
<dbReference type="RefSeq" id="WP_168036833.1">
    <property type="nucleotide sequence ID" value="NZ_JAATJH010000002.1"/>
</dbReference>
<feature type="binding site" evidence="4">
    <location>
        <begin position="188"/>
        <end position="193"/>
    </location>
    <ligand>
        <name>NADP(+)</name>
        <dbReference type="ChEBI" id="CHEBI:58349"/>
    </ligand>
</feature>
<feature type="domain" description="Glutamyl-tRNA reductase N-terminal" evidence="6">
    <location>
        <begin position="9"/>
        <end position="156"/>
    </location>
</feature>
<dbReference type="InterPro" id="IPR015895">
    <property type="entry name" value="4pyrrol_synth_GluRdtase_N"/>
</dbReference>
<feature type="binding site" evidence="4">
    <location>
        <begin position="54"/>
        <end position="57"/>
    </location>
    <ligand>
        <name>substrate</name>
    </ligand>
</feature>
<comment type="subunit">
    <text evidence="4">Homodimer.</text>
</comment>
<dbReference type="Proteomes" id="UP000770785">
    <property type="component" value="Unassembled WGS sequence"/>
</dbReference>
<comment type="catalytic activity">
    <reaction evidence="4">
        <text>(S)-4-amino-5-oxopentanoate + tRNA(Glu) + NADP(+) = L-glutamyl-tRNA(Glu) + NADPH + H(+)</text>
        <dbReference type="Rhea" id="RHEA:12344"/>
        <dbReference type="Rhea" id="RHEA-COMP:9663"/>
        <dbReference type="Rhea" id="RHEA-COMP:9680"/>
        <dbReference type="ChEBI" id="CHEBI:15378"/>
        <dbReference type="ChEBI" id="CHEBI:57501"/>
        <dbReference type="ChEBI" id="CHEBI:57783"/>
        <dbReference type="ChEBI" id="CHEBI:58349"/>
        <dbReference type="ChEBI" id="CHEBI:78442"/>
        <dbReference type="ChEBI" id="CHEBI:78520"/>
        <dbReference type="EC" id="1.2.1.70"/>
    </reaction>
</comment>
<keyword evidence="3 4" id="KW-0627">Porphyrin biosynthesis</keyword>
<organism evidence="7 8">
    <name type="scientific">Neolewinella antarctica</name>
    <dbReference type="NCBI Taxonomy" id="442734"/>
    <lineage>
        <taxon>Bacteria</taxon>
        <taxon>Pseudomonadati</taxon>
        <taxon>Bacteroidota</taxon>
        <taxon>Saprospiria</taxon>
        <taxon>Saprospirales</taxon>
        <taxon>Lewinellaceae</taxon>
        <taxon>Neolewinella</taxon>
    </lineage>
</organism>
<dbReference type="PANTHER" id="PTHR43013">
    <property type="entry name" value="GLUTAMYL-TRNA REDUCTASE"/>
    <property type="match status" value="1"/>
</dbReference>
<dbReference type="InterPro" id="IPR036343">
    <property type="entry name" value="GluRdtase_N_sf"/>
</dbReference>
<dbReference type="InterPro" id="IPR018214">
    <property type="entry name" value="GluRdtase_CS"/>
</dbReference>
<evidence type="ECO:0000256" key="2">
    <source>
        <dbReference type="ARBA" id="ARBA00023002"/>
    </source>
</evidence>
<feature type="active site" description="Nucleophile" evidence="4">
    <location>
        <position position="55"/>
    </location>
</feature>
<reference evidence="7 8" key="1">
    <citation type="submission" date="2020-03" db="EMBL/GenBank/DDBJ databases">
        <title>Genomic Encyclopedia of Type Strains, Phase IV (KMG-IV): sequencing the most valuable type-strain genomes for metagenomic binning, comparative biology and taxonomic classification.</title>
        <authorList>
            <person name="Goeker M."/>
        </authorList>
    </citation>
    <scope>NUCLEOTIDE SEQUENCE [LARGE SCALE GENOMIC DNA]</scope>
    <source>
        <strain evidence="7 8">DSM 105096</strain>
    </source>
</reference>